<evidence type="ECO:0000256" key="9">
    <source>
        <dbReference type="ARBA" id="ARBA00023136"/>
    </source>
</evidence>
<keyword evidence="5" id="KW-0681">Retinal protein</keyword>
<evidence type="ECO:0000256" key="3">
    <source>
        <dbReference type="ARBA" id="ARBA00022606"/>
    </source>
</evidence>
<dbReference type="InterPro" id="IPR017452">
    <property type="entry name" value="GPCR_Rhodpsn_7TM"/>
</dbReference>
<evidence type="ECO:0000256" key="8">
    <source>
        <dbReference type="ARBA" id="ARBA00023040"/>
    </source>
</evidence>
<reference evidence="17 18" key="1">
    <citation type="submission" date="2022-12" db="EMBL/GenBank/DDBJ databases">
        <title>Chromosome-level genome of Tegillarca granosa.</title>
        <authorList>
            <person name="Kim J."/>
        </authorList>
    </citation>
    <scope>NUCLEOTIDE SEQUENCE [LARGE SCALE GENOMIC DNA]</scope>
    <source>
        <strain evidence="17">Teg-2019</strain>
        <tissue evidence="17">Adductor muscle</tissue>
    </source>
</reference>
<feature type="transmembrane region" description="Helical" evidence="15">
    <location>
        <begin position="198"/>
        <end position="218"/>
    </location>
</feature>
<keyword evidence="8" id="KW-0297">G-protein coupled receptor</keyword>
<sequence length="383" mass="42489">MSNDTINTSAEVYQGKEETDFAYPLPRHVYTILGMALSTTFSIGFVMNLTVILCFFKFKNLRSVTNTFILSLAINDFLMSAMGTPLAMTSNYAGRWLWGKIGCTYEGFMVYFLGLSQMYNLAAISMDRYFVIAKPLLAPKITHRVAILASTCCWLGGLFWTILPVLGWNRYAQDVHGTSCTVVLVDPSDPGVASYNTVIFFTCLLIPLGFIMYGYYGVFMTLRSVTRSGVWDLNSRVARKNLKIEKKMAKTIAIMLGVYLGSWTPYTVVHFWAAFGDASSIPTIASALSAITAKSSAIWNPMVYFGTNKMFRIAFYKLLPCSGLAKSLVEREERQQEESDDDDDKTKAGDNKVTTVAPAPSAATNNAMTIPEESVTEVTQINK</sequence>
<dbReference type="InterPro" id="IPR002962">
    <property type="entry name" value="Peropsin"/>
</dbReference>
<dbReference type="Pfam" id="PF00001">
    <property type="entry name" value="7tm_1"/>
    <property type="match status" value="1"/>
</dbReference>
<proteinExistence type="predicted"/>
<keyword evidence="18" id="KW-1185">Reference proteome</keyword>
<evidence type="ECO:0000256" key="13">
    <source>
        <dbReference type="ARBA" id="ARBA00023224"/>
    </source>
</evidence>
<organism evidence="17 18">
    <name type="scientific">Tegillarca granosa</name>
    <name type="common">Malaysian cockle</name>
    <name type="synonym">Anadara granosa</name>
    <dbReference type="NCBI Taxonomy" id="220873"/>
    <lineage>
        <taxon>Eukaryota</taxon>
        <taxon>Metazoa</taxon>
        <taxon>Spiralia</taxon>
        <taxon>Lophotrochozoa</taxon>
        <taxon>Mollusca</taxon>
        <taxon>Bivalvia</taxon>
        <taxon>Autobranchia</taxon>
        <taxon>Pteriomorphia</taxon>
        <taxon>Arcoida</taxon>
        <taxon>Arcoidea</taxon>
        <taxon>Arcidae</taxon>
        <taxon>Tegillarca</taxon>
    </lineage>
</organism>
<dbReference type="PROSITE" id="PS50262">
    <property type="entry name" value="G_PROTEIN_RECEP_F1_2"/>
    <property type="match status" value="1"/>
</dbReference>
<evidence type="ECO:0000256" key="7">
    <source>
        <dbReference type="ARBA" id="ARBA00022991"/>
    </source>
</evidence>
<evidence type="ECO:0000256" key="12">
    <source>
        <dbReference type="ARBA" id="ARBA00023180"/>
    </source>
</evidence>
<feature type="transmembrane region" description="Helical" evidence="15">
    <location>
        <begin position="29"/>
        <end position="56"/>
    </location>
</feature>
<keyword evidence="7" id="KW-0157">Chromophore</keyword>
<feature type="transmembrane region" description="Helical" evidence="15">
    <location>
        <begin position="281"/>
        <end position="305"/>
    </location>
</feature>
<keyword evidence="3" id="KW-0716">Sensory transduction</keyword>
<dbReference type="PROSITE" id="PS00238">
    <property type="entry name" value="OPSIN"/>
    <property type="match status" value="1"/>
</dbReference>
<keyword evidence="6 15" id="KW-1133">Transmembrane helix</keyword>
<evidence type="ECO:0000256" key="10">
    <source>
        <dbReference type="ARBA" id="ARBA00023157"/>
    </source>
</evidence>
<dbReference type="InterPro" id="IPR027430">
    <property type="entry name" value="Retinal_BS"/>
</dbReference>
<dbReference type="InterPro" id="IPR050125">
    <property type="entry name" value="GPCR_opsins"/>
</dbReference>
<dbReference type="CDD" id="cd14969">
    <property type="entry name" value="7tmA_Opsins_type2_animals"/>
    <property type="match status" value="1"/>
</dbReference>
<feature type="transmembrane region" description="Helical" evidence="15">
    <location>
        <begin position="145"/>
        <end position="163"/>
    </location>
</feature>
<evidence type="ECO:0000313" key="17">
    <source>
        <dbReference type="EMBL" id="KAJ8319413.1"/>
    </source>
</evidence>
<evidence type="ECO:0000256" key="1">
    <source>
        <dbReference type="ARBA" id="ARBA00004141"/>
    </source>
</evidence>
<feature type="transmembrane region" description="Helical" evidence="15">
    <location>
        <begin position="252"/>
        <end position="275"/>
    </location>
</feature>
<evidence type="ECO:0000256" key="6">
    <source>
        <dbReference type="ARBA" id="ARBA00022989"/>
    </source>
</evidence>
<protein>
    <recommendedName>
        <fullName evidence="16">G-protein coupled receptors family 1 profile domain-containing protein</fullName>
    </recommendedName>
</protein>
<feature type="domain" description="G-protein coupled receptors family 1 profile" evidence="16">
    <location>
        <begin position="47"/>
        <end position="304"/>
    </location>
</feature>
<keyword evidence="10" id="KW-1015">Disulfide bond</keyword>
<evidence type="ECO:0000256" key="15">
    <source>
        <dbReference type="SAM" id="Phobius"/>
    </source>
</evidence>
<feature type="transmembrane region" description="Helical" evidence="15">
    <location>
        <begin position="108"/>
        <end position="124"/>
    </location>
</feature>
<gene>
    <name evidence="17" type="ORF">KUTeg_004504</name>
</gene>
<dbReference type="PRINTS" id="PR00237">
    <property type="entry name" value="GPCRRHODOPSN"/>
</dbReference>
<comment type="subcellular location">
    <subcellularLocation>
        <location evidence="1">Membrane</location>
        <topology evidence="1">Multi-pass membrane protein</topology>
    </subcellularLocation>
</comment>
<evidence type="ECO:0000259" key="16">
    <source>
        <dbReference type="PROSITE" id="PS50262"/>
    </source>
</evidence>
<dbReference type="EMBL" id="JARBDR010000214">
    <property type="protein sequence ID" value="KAJ8319413.1"/>
    <property type="molecule type" value="Genomic_DNA"/>
</dbReference>
<accession>A0ABQ9FQ65</accession>
<dbReference type="SUPFAM" id="SSF81321">
    <property type="entry name" value="Family A G protein-coupled receptor-like"/>
    <property type="match status" value="1"/>
</dbReference>
<keyword evidence="9 15" id="KW-0472">Membrane</keyword>
<evidence type="ECO:0000256" key="5">
    <source>
        <dbReference type="ARBA" id="ARBA00022925"/>
    </source>
</evidence>
<dbReference type="PRINTS" id="PR01244">
    <property type="entry name" value="PEROPSIN"/>
</dbReference>
<evidence type="ECO:0000256" key="11">
    <source>
        <dbReference type="ARBA" id="ARBA00023170"/>
    </source>
</evidence>
<feature type="compositionally biased region" description="Low complexity" evidence="14">
    <location>
        <begin position="353"/>
        <end position="367"/>
    </location>
</feature>
<dbReference type="InterPro" id="IPR000276">
    <property type="entry name" value="GPCR_Rhodpsn"/>
</dbReference>
<dbReference type="PANTHER" id="PTHR24240">
    <property type="entry name" value="OPSIN"/>
    <property type="match status" value="1"/>
</dbReference>
<feature type="transmembrane region" description="Helical" evidence="15">
    <location>
        <begin position="68"/>
        <end position="88"/>
    </location>
</feature>
<keyword evidence="4 15" id="KW-0812">Transmembrane</keyword>
<feature type="region of interest" description="Disordered" evidence="14">
    <location>
        <begin position="330"/>
        <end position="383"/>
    </location>
</feature>
<keyword evidence="11" id="KW-0675">Receptor</keyword>
<comment type="caution">
    <text evidence="17">The sequence shown here is derived from an EMBL/GenBank/DDBJ whole genome shotgun (WGS) entry which is preliminary data.</text>
</comment>
<evidence type="ECO:0000256" key="14">
    <source>
        <dbReference type="SAM" id="MobiDB-lite"/>
    </source>
</evidence>
<name>A0ABQ9FQ65_TEGGR</name>
<keyword evidence="13" id="KW-0807">Transducer</keyword>
<keyword evidence="2" id="KW-0600">Photoreceptor protein</keyword>
<dbReference type="Proteomes" id="UP001217089">
    <property type="component" value="Unassembled WGS sequence"/>
</dbReference>
<dbReference type="Gene3D" id="1.20.1070.10">
    <property type="entry name" value="Rhodopsin 7-helix transmembrane proteins"/>
    <property type="match status" value="1"/>
</dbReference>
<keyword evidence="12" id="KW-0325">Glycoprotein</keyword>
<evidence type="ECO:0000256" key="2">
    <source>
        <dbReference type="ARBA" id="ARBA00022543"/>
    </source>
</evidence>
<dbReference type="SMART" id="SM01381">
    <property type="entry name" value="7TM_GPCR_Srsx"/>
    <property type="match status" value="1"/>
</dbReference>
<evidence type="ECO:0000313" key="18">
    <source>
        <dbReference type="Proteomes" id="UP001217089"/>
    </source>
</evidence>
<evidence type="ECO:0000256" key="4">
    <source>
        <dbReference type="ARBA" id="ARBA00022692"/>
    </source>
</evidence>